<feature type="chain" id="PRO_5025384051" evidence="1">
    <location>
        <begin position="16"/>
        <end position="112"/>
    </location>
</feature>
<dbReference type="AlphaFoldDB" id="A0A6A4QI57"/>
<evidence type="ECO:0000313" key="2">
    <source>
        <dbReference type="EMBL" id="KAE9613413.1"/>
    </source>
</evidence>
<gene>
    <name evidence="2" type="ORF">Lalb_Chr05g0217181</name>
</gene>
<organism evidence="2 3">
    <name type="scientific">Lupinus albus</name>
    <name type="common">White lupine</name>
    <name type="synonym">Lupinus termis</name>
    <dbReference type="NCBI Taxonomy" id="3870"/>
    <lineage>
        <taxon>Eukaryota</taxon>
        <taxon>Viridiplantae</taxon>
        <taxon>Streptophyta</taxon>
        <taxon>Embryophyta</taxon>
        <taxon>Tracheophyta</taxon>
        <taxon>Spermatophyta</taxon>
        <taxon>Magnoliopsida</taxon>
        <taxon>eudicotyledons</taxon>
        <taxon>Gunneridae</taxon>
        <taxon>Pentapetalae</taxon>
        <taxon>rosids</taxon>
        <taxon>fabids</taxon>
        <taxon>Fabales</taxon>
        <taxon>Fabaceae</taxon>
        <taxon>Papilionoideae</taxon>
        <taxon>50 kb inversion clade</taxon>
        <taxon>genistoids sensu lato</taxon>
        <taxon>core genistoids</taxon>
        <taxon>Genisteae</taxon>
        <taxon>Lupinus</taxon>
    </lineage>
</organism>
<evidence type="ECO:0000313" key="3">
    <source>
        <dbReference type="Proteomes" id="UP000447434"/>
    </source>
</evidence>
<dbReference type="PANTHER" id="PTHR35987:SF3">
    <property type="entry name" value="PROTEIN PLASTID REDOX INSENSITIVE 2-LIKE ISOFORM X1"/>
    <property type="match status" value="1"/>
</dbReference>
<accession>A0A6A4QI57</accession>
<keyword evidence="1" id="KW-0732">Signal</keyword>
<dbReference type="PANTHER" id="PTHR35987">
    <property type="entry name" value="PROTEIN PLASTID REDOX INSENSITIVE 2, CHLOROPLASTIC-RELATED"/>
    <property type="match status" value="1"/>
</dbReference>
<proteinExistence type="predicted"/>
<dbReference type="GO" id="GO:0010468">
    <property type="term" value="P:regulation of gene expression"/>
    <property type="evidence" value="ECO:0007669"/>
    <property type="project" value="InterPro"/>
</dbReference>
<dbReference type="OrthoDB" id="1924990at2759"/>
<dbReference type="Proteomes" id="UP000447434">
    <property type="component" value="Chromosome 5"/>
</dbReference>
<dbReference type="InterPro" id="IPR039349">
    <property type="entry name" value="PRIN2"/>
</dbReference>
<dbReference type="EMBL" id="WOCE01000005">
    <property type="protein sequence ID" value="KAE9613413.1"/>
    <property type="molecule type" value="Genomic_DNA"/>
</dbReference>
<comment type="caution">
    <text evidence="2">The sequence shown here is derived from an EMBL/GenBank/DDBJ whole genome shotgun (WGS) entry which is preliminary data.</text>
</comment>
<evidence type="ECO:0000256" key="1">
    <source>
        <dbReference type="SAM" id="SignalP"/>
    </source>
</evidence>
<name>A0A6A4QI57_LUPAL</name>
<sequence>MALFTSFFLVPVTPAKTPTSNAIFPRLFSCSFGVKPIFTNHFIFITTRASLTQKYVYPDPCPHFAESEIQKFKAELLEKLVEKKDEFGDELDAVIDVCAQKLIRVSLKVFTS</sequence>
<reference evidence="3" key="1">
    <citation type="journal article" date="2020" name="Nat. Commun.">
        <title>Genome sequence of the cluster root forming white lupin.</title>
        <authorList>
            <person name="Hufnagel B."/>
            <person name="Marques A."/>
            <person name="Soriano A."/>
            <person name="Marques L."/>
            <person name="Divol F."/>
            <person name="Doumas P."/>
            <person name="Sallet E."/>
            <person name="Mancinotti D."/>
            <person name="Carrere S."/>
            <person name="Marande W."/>
            <person name="Arribat S."/>
            <person name="Keller J."/>
            <person name="Huneau C."/>
            <person name="Blein T."/>
            <person name="Aime D."/>
            <person name="Laguerre M."/>
            <person name="Taylor J."/>
            <person name="Schubert V."/>
            <person name="Nelson M."/>
            <person name="Geu-Flores F."/>
            <person name="Crespi M."/>
            <person name="Gallardo-Guerrero K."/>
            <person name="Delaux P.-M."/>
            <person name="Salse J."/>
            <person name="Berges H."/>
            <person name="Guyot R."/>
            <person name="Gouzy J."/>
            <person name="Peret B."/>
        </authorList>
    </citation>
    <scope>NUCLEOTIDE SEQUENCE [LARGE SCALE GENOMIC DNA]</scope>
    <source>
        <strain evidence="3">cv. Amiga</strain>
    </source>
</reference>
<feature type="signal peptide" evidence="1">
    <location>
        <begin position="1"/>
        <end position="15"/>
    </location>
</feature>
<protein>
    <submittedName>
        <fullName evidence="2">Uncharacterized protein</fullName>
    </submittedName>
</protein>
<keyword evidence="3" id="KW-1185">Reference proteome</keyword>